<dbReference type="EMBL" id="JAWRVI010000005">
    <property type="protein sequence ID" value="KAK4093791.1"/>
    <property type="molecule type" value="Genomic_DNA"/>
</dbReference>
<feature type="region of interest" description="Disordered" evidence="1">
    <location>
        <begin position="431"/>
        <end position="460"/>
    </location>
</feature>
<organism evidence="2 3">
    <name type="scientific">Purpureocillium lilacinum</name>
    <name type="common">Paecilomyces lilacinus</name>
    <dbReference type="NCBI Taxonomy" id="33203"/>
    <lineage>
        <taxon>Eukaryota</taxon>
        <taxon>Fungi</taxon>
        <taxon>Dikarya</taxon>
        <taxon>Ascomycota</taxon>
        <taxon>Pezizomycotina</taxon>
        <taxon>Sordariomycetes</taxon>
        <taxon>Hypocreomycetidae</taxon>
        <taxon>Hypocreales</taxon>
        <taxon>Ophiocordycipitaceae</taxon>
        <taxon>Purpureocillium</taxon>
    </lineage>
</organism>
<evidence type="ECO:0000256" key="1">
    <source>
        <dbReference type="SAM" id="MobiDB-lite"/>
    </source>
</evidence>
<evidence type="ECO:0000313" key="3">
    <source>
        <dbReference type="Proteomes" id="UP001287286"/>
    </source>
</evidence>
<reference evidence="2 3" key="1">
    <citation type="journal article" date="2024" name="Microbiol. Resour. Announc.">
        <title>Genome annotations for the ascomycete fungi Trichoderma harzianum, Trichoderma aggressivum, and Purpureocillium lilacinum.</title>
        <authorList>
            <person name="Beijen E.P.W."/>
            <person name="Ohm R.A."/>
        </authorList>
    </citation>
    <scope>NUCLEOTIDE SEQUENCE [LARGE SCALE GENOMIC DNA]</scope>
    <source>
        <strain evidence="2 3">CBS 150709</strain>
    </source>
</reference>
<feature type="compositionally biased region" description="Acidic residues" evidence="1">
    <location>
        <begin position="303"/>
        <end position="313"/>
    </location>
</feature>
<proteinExistence type="predicted"/>
<dbReference type="Proteomes" id="UP001287286">
    <property type="component" value="Unassembled WGS sequence"/>
</dbReference>
<protein>
    <submittedName>
        <fullName evidence="2">Uncharacterized protein</fullName>
    </submittedName>
</protein>
<keyword evidence="3" id="KW-1185">Reference proteome</keyword>
<dbReference type="Gene3D" id="3.90.210.10">
    <property type="entry name" value="Heat-Labile Enterotoxin, subunit A"/>
    <property type="match status" value="1"/>
</dbReference>
<feature type="region of interest" description="Disordered" evidence="1">
    <location>
        <begin position="538"/>
        <end position="568"/>
    </location>
</feature>
<feature type="compositionally biased region" description="Basic and acidic residues" evidence="1">
    <location>
        <begin position="315"/>
        <end position="329"/>
    </location>
</feature>
<evidence type="ECO:0000313" key="2">
    <source>
        <dbReference type="EMBL" id="KAK4093791.1"/>
    </source>
</evidence>
<feature type="region of interest" description="Disordered" evidence="1">
    <location>
        <begin position="303"/>
        <end position="347"/>
    </location>
</feature>
<feature type="compositionally biased region" description="Polar residues" evidence="1">
    <location>
        <begin position="438"/>
        <end position="450"/>
    </location>
</feature>
<feature type="region of interest" description="Disordered" evidence="1">
    <location>
        <begin position="662"/>
        <end position="691"/>
    </location>
</feature>
<comment type="caution">
    <text evidence="2">The sequence shown here is derived from an EMBL/GenBank/DDBJ whole genome shotgun (WGS) entry which is preliminary data.</text>
</comment>
<dbReference type="SUPFAM" id="SSF56399">
    <property type="entry name" value="ADP-ribosylation"/>
    <property type="match status" value="1"/>
</dbReference>
<name>A0ABR0CBP8_PURLI</name>
<accession>A0ABR0CBP8</accession>
<gene>
    <name evidence="2" type="ORF">Purlil1_2125</name>
</gene>
<sequence>MNPTPSPPRREMIFNHAMGEHDVVYFLATPRLVHGPLIHFPTTTPAQVQRIGGIQDLDDNSLPNFILTSTDLHEMHAEGSGHPGSWIYQISTGPHMVQIENWQPDQDAEPRHYMTVGAVMWSQIMAFAVTNGTDTVDDLVWQSNPEYNRTWEQFGGSPWQPMFGPVGPGAREQMRRFHRLARDDTDPYGEFLDELTIYPNPALDEGHRYIIRALFDWDRRMEPERGFPLARLNRQPHEITVAALGIDWAALKVPPRLRLIMEGGLPTPDQIAQVLRFFAGPHYSGLRRREECEEEVGRLVEELLDSSADESEGGGEYRDRAVPQMEEHARRRLCQASSSSNDSGKFRQLMSSPPCPLLCFDLSQTFCLSIHEAVPTIEARLLTPKTVLHDRLEGCMDLVRQALRNQASPSHDGSRDRSRLRGNMDWLKHKEQNRRCHQSQLTTTPASSSEDGAGEANVTLSYDGPTRQRQWAQFAREAAAANVDEDTLMQHLDRGIVSFGRLFPSLYESLVRQFPAVYNALHIAAGLGISFRACSRDPLGPGPSGQGKRKKRSDEVHGLGPRTTNRSGDKCKALHDMGRLHSNVYVCSGIRFGAPCMWVGAPPGHCVNLPGELMVDASSFRPNGAAGSCKLYDKVSCAGLDVEIDGPIEFFAPGGQSANWNDRARSLRCHGPPKKEHRESPSPLHAQGPPTQPCDIINKLTIHFEMGGHGTWDRIDGVMEKATFLLASGPRGDYKTTRDISLHEAFGAGEVALKDINWFGVTSTKQSLLGMAWNIGGQEAESRRIPSLLSEADVSGVTLTAKCADSDDEMIWDKYASFDSGYLGRNSGEVKMVWGVRIYLRDWHKDGAAAVASQNVEAQPKHDEH</sequence>